<dbReference type="EMBL" id="JARQTW010000006">
    <property type="protein sequence ID" value="MDG2949454.1"/>
    <property type="molecule type" value="Genomic_DNA"/>
</dbReference>
<dbReference type="RefSeq" id="WP_317476696.1">
    <property type="nucleotide sequence ID" value="NZ_JARQTW010000006.1"/>
</dbReference>
<organism evidence="1 2">
    <name type="scientific">Exercitatus varius</name>
    <dbReference type="NCBI Taxonomy" id="67857"/>
    <lineage>
        <taxon>Bacteria</taxon>
        <taxon>Pseudomonadati</taxon>
        <taxon>Pseudomonadota</taxon>
        <taxon>Gammaproteobacteria</taxon>
        <taxon>Pasteurellales</taxon>
        <taxon>Pasteurellaceae</taxon>
        <taxon>Exercitatus</taxon>
    </lineage>
</organism>
<evidence type="ECO:0000313" key="1">
    <source>
        <dbReference type="EMBL" id="MDG2949454.1"/>
    </source>
</evidence>
<protein>
    <submittedName>
        <fullName evidence="1">Type VI secretion system baseplate subunit TssF</fullName>
    </submittedName>
</protein>
<reference evidence="1" key="1">
    <citation type="submission" date="2023-03" db="EMBL/GenBank/DDBJ databases">
        <title>Classification of Bisgaard taxon 6 and taxon 10 as Exercitatus varius gen. nov., spec. nov.</title>
        <authorList>
            <person name="Christensen H."/>
        </authorList>
    </citation>
    <scope>NUCLEOTIDE SEQUENCE</scope>
    <source>
        <strain evidence="1">86116</strain>
    </source>
</reference>
<name>A0AAW6Q7C2_9PAST</name>
<proteinExistence type="predicted"/>
<evidence type="ECO:0000313" key="2">
    <source>
        <dbReference type="Proteomes" id="UP001214976"/>
    </source>
</evidence>
<gene>
    <name evidence="1" type="primary">tssF</name>
    <name evidence="1" type="ORF">P7M15_02780</name>
</gene>
<comment type="caution">
    <text evidence="1">The sequence shown here is derived from an EMBL/GenBank/DDBJ whole genome shotgun (WGS) entry which is preliminary data.</text>
</comment>
<dbReference type="PIRSF" id="PIRSF028304">
    <property type="entry name" value="UCP028304"/>
    <property type="match status" value="1"/>
</dbReference>
<dbReference type="PANTHER" id="PTHR35370">
    <property type="entry name" value="CYTOPLASMIC PROTEIN-RELATED-RELATED"/>
    <property type="match status" value="1"/>
</dbReference>
<dbReference type="AlphaFoldDB" id="A0AAW6Q7C2"/>
<dbReference type="Proteomes" id="UP001214976">
    <property type="component" value="Unassembled WGS sequence"/>
</dbReference>
<accession>A0AAW6Q7C2</accession>
<dbReference type="PANTHER" id="PTHR35370:SF4">
    <property type="entry name" value="TYPE VI SECRETION SYSTEM BASEPLATE SUBUNIT TSSF"/>
    <property type="match status" value="1"/>
</dbReference>
<dbReference type="InterPro" id="IPR010272">
    <property type="entry name" value="T6SS_TssF"/>
</dbReference>
<sequence>MSLKEIFRAELDFLKKDGKHFSKIHPHLSRFLSDEIIDPEAERIIESFAFLTARLKEKIQDSFPELTQSMIQLLWPNYLRPLPSSAVLRFNPKERAITTKHVIPKGTFVSSRPVDGTTCRFQTTMDVAIYPIVLNSVESNVTSRSSIIELQLENISETDFASLQCNELSFYLSGGDYNALTCYQWLFNYLDKISVKAGNKEIILPLNCIQSQGLESEDNLLPYPKNTFEGYRLIQEFFFFPKKFYFFKLNNLNRYLDNISESKFKLLFSFSRPLPKDLTLDKTDFALYCSPIINLFPYDAIPINLDGKRTHYPVIPSGLNRSHFEIFDINRVTGTKSTKHAGQESRLYEYVRFESFSHDVIDTQEPVFYKASLKENLEEDGYDHYISFVSRGDEIQNKERETISLNLICTNKNLPECLGIGDICIPSQDTPSYITFENITRPCETIRPSLSGTLQWQLISNLSLNYVSLSNLDILKEVLLAYDFNAIYDLQSERRTKKRLDAIKKIETSPVDRIIKGVVYRGLRSTLEIDGDKFLCEGEVFLFSTILAEFFRLYGTINSFHELVVTNSSNNETFKWDRKVALQQIV</sequence>
<dbReference type="Pfam" id="PF05947">
    <property type="entry name" value="T6SS_TssF"/>
    <property type="match status" value="1"/>
</dbReference>
<dbReference type="NCBIfam" id="TIGR03359">
    <property type="entry name" value="VI_chp_6"/>
    <property type="match status" value="1"/>
</dbReference>